<feature type="chain" id="PRO_5013152181" evidence="4">
    <location>
        <begin position="20"/>
        <end position="830"/>
    </location>
</feature>
<feature type="repeat" description="ANK" evidence="3">
    <location>
        <begin position="542"/>
        <end position="575"/>
    </location>
</feature>
<dbReference type="InterPro" id="IPR051165">
    <property type="entry name" value="Multifunctional_ANK_Repeat"/>
</dbReference>
<dbReference type="Proteomes" id="UP000226192">
    <property type="component" value="Unassembled WGS sequence"/>
</dbReference>
<evidence type="ECO:0000256" key="2">
    <source>
        <dbReference type="ARBA" id="ARBA00023043"/>
    </source>
</evidence>
<evidence type="ECO:0000256" key="3">
    <source>
        <dbReference type="PROSITE-ProRule" id="PRU00023"/>
    </source>
</evidence>
<evidence type="ECO:0000256" key="4">
    <source>
        <dbReference type="SAM" id="SignalP"/>
    </source>
</evidence>
<dbReference type="EMBL" id="NJET01000296">
    <property type="protein sequence ID" value="PHH58807.1"/>
    <property type="molecule type" value="Genomic_DNA"/>
</dbReference>
<feature type="repeat" description="ANK" evidence="3">
    <location>
        <begin position="644"/>
        <end position="668"/>
    </location>
</feature>
<dbReference type="SMART" id="SM00248">
    <property type="entry name" value="ANK"/>
    <property type="match status" value="10"/>
</dbReference>
<feature type="repeat" description="ANK" evidence="3">
    <location>
        <begin position="474"/>
        <end position="507"/>
    </location>
</feature>
<keyword evidence="1" id="KW-0677">Repeat</keyword>
<evidence type="ECO:0000313" key="6">
    <source>
        <dbReference type="Proteomes" id="UP000226192"/>
    </source>
</evidence>
<evidence type="ECO:0000256" key="1">
    <source>
        <dbReference type="ARBA" id="ARBA00022737"/>
    </source>
</evidence>
<dbReference type="PROSITE" id="PS50297">
    <property type="entry name" value="ANK_REP_REGION"/>
    <property type="match status" value="4"/>
</dbReference>
<dbReference type="Pfam" id="PF00023">
    <property type="entry name" value="Ank"/>
    <property type="match status" value="2"/>
</dbReference>
<feature type="repeat" description="ANK" evidence="3">
    <location>
        <begin position="576"/>
        <end position="598"/>
    </location>
</feature>
<reference evidence="5 6" key="1">
    <citation type="submission" date="2017-06" db="EMBL/GenBank/DDBJ databases">
        <title>Ant-infecting Ophiocordyceps genomes reveal a high diversity of potential behavioral manipulation genes and a possible major role for enterotoxins.</title>
        <authorList>
            <person name="De Bekker C."/>
            <person name="Evans H.C."/>
            <person name="Brachmann A."/>
            <person name="Hughes D.P."/>
        </authorList>
    </citation>
    <scope>NUCLEOTIDE SEQUENCE [LARGE SCALE GENOMIC DNA]</scope>
    <source>
        <strain evidence="5 6">Map64</strain>
    </source>
</reference>
<dbReference type="Pfam" id="PF12796">
    <property type="entry name" value="Ank_2"/>
    <property type="match status" value="3"/>
</dbReference>
<organism evidence="5 6">
    <name type="scientific">Ophiocordyceps australis</name>
    <dbReference type="NCBI Taxonomy" id="1399860"/>
    <lineage>
        <taxon>Eukaryota</taxon>
        <taxon>Fungi</taxon>
        <taxon>Dikarya</taxon>
        <taxon>Ascomycota</taxon>
        <taxon>Pezizomycotina</taxon>
        <taxon>Sordariomycetes</taxon>
        <taxon>Hypocreomycetidae</taxon>
        <taxon>Hypocreales</taxon>
        <taxon>Ophiocordycipitaceae</taxon>
        <taxon>Ophiocordyceps</taxon>
    </lineage>
</organism>
<keyword evidence="2 3" id="KW-0040">ANK repeat</keyword>
<feature type="repeat" description="ANK" evidence="3">
    <location>
        <begin position="441"/>
        <end position="473"/>
    </location>
</feature>
<dbReference type="PANTHER" id="PTHR24123">
    <property type="entry name" value="ANKYRIN REPEAT-CONTAINING"/>
    <property type="match status" value="1"/>
</dbReference>
<dbReference type="InterPro" id="IPR002110">
    <property type="entry name" value="Ankyrin_rpt"/>
</dbReference>
<evidence type="ECO:0000313" key="5">
    <source>
        <dbReference type="EMBL" id="PHH58807.1"/>
    </source>
</evidence>
<dbReference type="InterPro" id="IPR036770">
    <property type="entry name" value="Ankyrin_rpt-contain_sf"/>
</dbReference>
<dbReference type="SUPFAM" id="SSF48403">
    <property type="entry name" value="Ankyrin repeat"/>
    <property type="match status" value="1"/>
</dbReference>
<feature type="signal peptide" evidence="4">
    <location>
        <begin position="1"/>
        <end position="19"/>
    </location>
</feature>
<keyword evidence="4" id="KW-0732">Signal</keyword>
<accession>A0A2C5XQT9</accession>
<dbReference type="Gene3D" id="1.25.40.20">
    <property type="entry name" value="Ankyrin repeat-containing domain"/>
    <property type="match status" value="3"/>
</dbReference>
<dbReference type="PROSITE" id="PS50088">
    <property type="entry name" value="ANK_REPEAT"/>
    <property type="match status" value="5"/>
</dbReference>
<comment type="caution">
    <text evidence="5">The sequence shown here is derived from an EMBL/GenBank/DDBJ whole genome shotgun (WGS) entry which is preliminary data.</text>
</comment>
<dbReference type="OrthoDB" id="4927884at2759"/>
<name>A0A2C5XQT9_9HYPO</name>
<dbReference type="STRING" id="1399860.A0A2C5XQT9"/>
<dbReference type="AlphaFoldDB" id="A0A2C5XQT9"/>
<sequence length="830" mass="92302">MNLDAFLTILFALGARGQGAVIRVPEMSEVRMRQRLAELQRSITIDMDNLPKKVFQKTEDTSYPVWFLCSQTTFTETQTFVQGRHSGFHNVSGTYDGLDITIDFKPQKIRESDNSQSNSVSLTTQTTAVDIDSTTSGWTFGAQLHGSSLSLGLSSISTSQSYSSVTTTGKQFSVTRSSTFQCPSGFRCWSEIWPVYLKISGRCESVATHQCAYNVHKTCSERTIWDYPQFLNWRDRVCPPKQSCEVQTPVMNGNEPYIVEVFFEKPIKDFHKKPEITGYKAGCYQLGSDDYLYCPPRPRNLYWSVGVGYHDHNIFPNLDVEVASFKHNVPKIVKNEEDCYFLDTDESYYPWKEGEKQYYVEGLGYFAKPTASAPTDLDIADYLDSQAAKLPSQEELEESESFTNEEAMDMANLKDEIHIQYLKLFKRHAKLETGMTSTDAYGQTSLTWAVINGLSMIVQLCLENGADATAKDKAGRTPLLWAVINEHVTIATRLLDMYGVDLNQADHLGRTPLSLAVHSGSEVMVEKILATPRVDPNAADQNGRTPLMMAAEKGHEGIFRMLMGARGINPDAEDKAGRTPLMFATISGHEVIVKLLLDSMYVSPNSKDQFSQTALGLAALNGRATVVRLLLSTGRIDSDTKDVNGATPLSLAAAHASVETVKAFVDKGGVHLDAQDVVGRTPLLLAVEKGNLATAKYLLDIARLNVNALKNTNRINVTATTNTAQGAMALAAANKHQEMVEMLLGCPRIPVDDVDKWGRTPLYWAALRDQKRIVKMLLDTARVNPFVEDNDRRQMLSWVLQKKNRAMYDVFKEAGTVTTAVAEQASRVFH</sequence>
<keyword evidence="6" id="KW-1185">Reference proteome</keyword>
<gene>
    <name evidence="5" type="ORF">CDD81_4367</name>
</gene>
<dbReference type="PANTHER" id="PTHR24123:SF33">
    <property type="entry name" value="PROTEIN HOS4"/>
    <property type="match status" value="1"/>
</dbReference>
<proteinExistence type="predicted"/>
<protein>
    <submittedName>
        <fullName evidence="5">Uncharacterized protein</fullName>
    </submittedName>
</protein>